<evidence type="ECO:0000313" key="2">
    <source>
        <dbReference type="Proteomes" id="UP000245609"/>
    </source>
</evidence>
<feature type="non-terminal residue" evidence="1">
    <location>
        <position position="1"/>
    </location>
</feature>
<gene>
    <name evidence="1" type="ORF">BB560_005873</name>
</gene>
<protein>
    <submittedName>
        <fullName evidence="1">Uncharacterized protein</fullName>
    </submittedName>
</protein>
<organism evidence="1 2">
    <name type="scientific">Smittium megazygosporum</name>
    <dbReference type="NCBI Taxonomy" id="133381"/>
    <lineage>
        <taxon>Eukaryota</taxon>
        <taxon>Fungi</taxon>
        <taxon>Fungi incertae sedis</taxon>
        <taxon>Zoopagomycota</taxon>
        <taxon>Kickxellomycotina</taxon>
        <taxon>Harpellomycetes</taxon>
        <taxon>Harpellales</taxon>
        <taxon>Legeriomycetaceae</taxon>
        <taxon>Smittium</taxon>
    </lineage>
</organism>
<reference evidence="1 2" key="1">
    <citation type="journal article" date="2018" name="MBio">
        <title>Comparative Genomics Reveals the Core Gene Toolbox for the Fungus-Insect Symbiosis.</title>
        <authorList>
            <person name="Wang Y."/>
            <person name="Stata M."/>
            <person name="Wang W."/>
            <person name="Stajich J.E."/>
            <person name="White M.M."/>
            <person name="Moncalvo J.M."/>
        </authorList>
    </citation>
    <scope>NUCLEOTIDE SEQUENCE [LARGE SCALE GENOMIC DNA]</scope>
    <source>
        <strain evidence="1 2">SC-DP-2</strain>
    </source>
</reference>
<sequence>NNNMEVKTQQKSKRYTKLPRMATVFYETVTLQKKKKNDIYMWRQKANGISTSIPNRFSNYIDGVEIRLNPNIYARYPMFHLLQ</sequence>
<evidence type="ECO:0000313" key="1">
    <source>
        <dbReference type="EMBL" id="PVU95212.1"/>
    </source>
</evidence>
<proteinExistence type="predicted"/>
<name>A0A2T9YSA1_9FUNG</name>
<dbReference type="AlphaFoldDB" id="A0A2T9YSA1"/>
<accession>A0A2T9YSA1</accession>
<dbReference type="Proteomes" id="UP000245609">
    <property type="component" value="Unassembled WGS sequence"/>
</dbReference>
<dbReference type="EMBL" id="MBFS01002574">
    <property type="protein sequence ID" value="PVU95212.1"/>
    <property type="molecule type" value="Genomic_DNA"/>
</dbReference>
<comment type="caution">
    <text evidence="1">The sequence shown here is derived from an EMBL/GenBank/DDBJ whole genome shotgun (WGS) entry which is preliminary data.</text>
</comment>
<keyword evidence="2" id="KW-1185">Reference proteome</keyword>